<dbReference type="Pfam" id="PF00550">
    <property type="entry name" value="PP-binding"/>
    <property type="match status" value="1"/>
</dbReference>
<dbReference type="InterPro" id="IPR029058">
    <property type="entry name" value="AB_hydrolase_fold"/>
</dbReference>
<dbReference type="KEGG" id="mmab:HQ865_21370"/>
<keyword evidence="7" id="KW-1185">Reference proteome</keyword>
<dbReference type="GO" id="GO:0043041">
    <property type="term" value="P:amino acid activation for nonribosomal peptide biosynthetic process"/>
    <property type="evidence" value="ECO:0007669"/>
    <property type="project" value="TreeGrafter"/>
</dbReference>
<feature type="domain" description="Carrier" evidence="5">
    <location>
        <begin position="990"/>
        <end position="1065"/>
    </location>
</feature>
<dbReference type="Pfam" id="PF13193">
    <property type="entry name" value="AMP-binding_C"/>
    <property type="match status" value="1"/>
</dbReference>
<organism evidence="6 7">
    <name type="scientific">Mucilaginibacter mali</name>
    <dbReference type="NCBI Taxonomy" id="2740462"/>
    <lineage>
        <taxon>Bacteria</taxon>
        <taxon>Pseudomonadati</taxon>
        <taxon>Bacteroidota</taxon>
        <taxon>Sphingobacteriia</taxon>
        <taxon>Sphingobacteriales</taxon>
        <taxon>Sphingobacteriaceae</taxon>
        <taxon>Mucilaginibacter</taxon>
    </lineage>
</organism>
<dbReference type="Gene3D" id="1.10.1200.10">
    <property type="entry name" value="ACP-like"/>
    <property type="match status" value="1"/>
</dbReference>
<comment type="similarity">
    <text evidence="2">Belongs to the ATP-dependent AMP-binding enzyme family.</text>
</comment>
<dbReference type="NCBIfam" id="TIGR01733">
    <property type="entry name" value="AA-adenyl-dom"/>
    <property type="match status" value="1"/>
</dbReference>
<evidence type="ECO:0000256" key="4">
    <source>
        <dbReference type="ARBA" id="ARBA00022553"/>
    </source>
</evidence>
<dbReference type="SUPFAM" id="SSF52777">
    <property type="entry name" value="CoA-dependent acyltransferases"/>
    <property type="match status" value="2"/>
</dbReference>
<dbReference type="InterPro" id="IPR023213">
    <property type="entry name" value="CAT-like_dom_sf"/>
</dbReference>
<dbReference type="InterPro" id="IPR020806">
    <property type="entry name" value="PKS_PP-bd"/>
</dbReference>
<dbReference type="FunFam" id="3.40.50.980:FF:000001">
    <property type="entry name" value="Non-ribosomal peptide synthetase"/>
    <property type="match status" value="1"/>
</dbReference>
<dbReference type="SMART" id="SM00823">
    <property type="entry name" value="PKS_PP"/>
    <property type="match status" value="1"/>
</dbReference>
<protein>
    <submittedName>
        <fullName evidence="6">Amino acid adenylation domain-containing protein</fullName>
    </submittedName>
</protein>
<dbReference type="InterPro" id="IPR001242">
    <property type="entry name" value="Condensation_dom"/>
</dbReference>
<dbReference type="Proteomes" id="UP000505355">
    <property type="component" value="Chromosome"/>
</dbReference>
<dbReference type="InterPro" id="IPR045851">
    <property type="entry name" value="AMP-bd_C_sf"/>
</dbReference>
<dbReference type="InterPro" id="IPR000873">
    <property type="entry name" value="AMP-dep_synth/lig_dom"/>
</dbReference>
<dbReference type="InterPro" id="IPR001031">
    <property type="entry name" value="Thioesterase"/>
</dbReference>
<dbReference type="GO" id="GO:0044550">
    <property type="term" value="P:secondary metabolite biosynthetic process"/>
    <property type="evidence" value="ECO:0007669"/>
    <property type="project" value="UniProtKB-ARBA"/>
</dbReference>
<sequence length="1342" mass="150514">MDTTNQTYHLSPVDFDPFAGPELLLIAPSTEPQIEIWLSCKFGGAEASCAYNESFALNLQGKLDADALKRAIESLVNRHEALRSTFSPNGAKMCIYSYLQPDLNFDDLSDKAEVYRRHLIDEYVAQNMQQQFDLVNGPLMRVKIFKLAADQHQLILTLHHIICDGWSFGVILQELGQFYSAYAADKVPDLPVAPKYSQYAVEQADFTAAPDYKETEQFWLNKYKGNVPVTDMPVDHPRPEIRAFASKHYKHSLDESLTAAIKKLAVKSGNSLITTLLVAFEVWLQNTTGQRDVVVGVPAAGQTAIGEVGLVGHCVNLLPVKSTVDGESTFLQYLKGRRSEILDAYDHQMITFGTLLKKLNIGRDPSRVPLVPVVFNSDMGMDMGINFHNLTHQLVAEPRRFENFEIFINVNDIGSGLHMDWSYNAGLFGASSIEAMMLGFESLLQKVTAEPELLIKTLSGVEEATADLSLSELNNTAAAYPREKPLHQLISDIAKQYPTNTAVKFGERVISYRELDRASNRLAALLMSTHVLKGDLVALAVDRSAEMVIALLAILKAGAAYLPIDPEYPVERVKYILNDASVKVLITSENYKGHFETEAQELLIEDAMIASSEYPDTPVALEVHGTDLAYVLYTSGSTGHPKGVQIAHYNLVNFLVSMQREPGMKAGDKLLAVTTVSFDIAGLELYLPLITGACVYILDADSARDGRVLLQLIRQEQITVMQATPYTWKIMLESGWNEKLPLKILCGGEALPKDLALKLLEKCSELWNMYGPTETTIWSTVKKVSAADQIITIGKPIANTQVYILDDNLKQVSPGSTGEIYIGGDGVAPGYFNRSELTAERFILDPFATTASGKIYRTGDNGRILNSGEIQCLGRVDHQVKIRGYRIETGEVAFHVNRLKHVKDSVVVARPDPSNNINLVAYVVTRQKLTTDTGLQIKDWRDELKKVLLDYMVPQYIMVLDEFPLTPNGKIDTNALPEPDYTQNRAAYVPPRTSIEQQVAEIWKKYLNIDKISIYDDFFELGGHSLTAVEIMTALEKETGKNLPLASLFSHSTVEKLALLLKMDGKSVTWDSLVPIKPLGDKMPLYIVHGAGLNVLLFNTLAMNMDANQPVYGLQAYGMNGIDEPHRRMEDIAGHYVAEIIAQNPVGPYALAGYSFGGIIAYEMARQLDAMGKEVKMLAMFDTYAYRSDYFDAPLKKWFNRIWFLIKQLMHSVVLLMQNPKETYTYKKEMLKRRVIRKYWDMRYGKEQKQEGFFGYANKIDVANEEAERNYSMKPYPIAVEIFRAQKHTFYMDDFKYLGWKPYALKGVHVHDIPGEHNKIFAPPNDKVFARILQECLNKAQE</sequence>
<dbReference type="SUPFAM" id="SSF56801">
    <property type="entry name" value="Acetyl-CoA synthetase-like"/>
    <property type="match status" value="1"/>
</dbReference>
<evidence type="ECO:0000259" key="5">
    <source>
        <dbReference type="PROSITE" id="PS50075"/>
    </source>
</evidence>
<dbReference type="PROSITE" id="PS00455">
    <property type="entry name" value="AMP_BINDING"/>
    <property type="match status" value="1"/>
</dbReference>
<dbReference type="Gene3D" id="3.40.50.980">
    <property type="match status" value="2"/>
</dbReference>
<dbReference type="PROSITE" id="PS50075">
    <property type="entry name" value="CARRIER"/>
    <property type="match status" value="1"/>
</dbReference>
<dbReference type="EMBL" id="CP054139">
    <property type="protein sequence ID" value="QKJ32204.1"/>
    <property type="molecule type" value="Genomic_DNA"/>
</dbReference>
<dbReference type="Pfam" id="PF00975">
    <property type="entry name" value="Thioesterase"/>
    <property type="match status" value="1"/>
</dbReference>
<dbReference type="GO" id="GO:0005737">
    <property type="term" value="C:cytoplasm"/>
    <property type="evidence" value="ECO:0007669"/>
    <property type="project" value="TreeGrafter"/>
</dbReference>
<dbReference type="InterPro" id="IPR010071">
    <property type="entry name" value="AA_adenyl_dom"/>
</dbReference>
<evidence type="ECO:0000313" key="7">
    <source>
        <dbReference type="Proteomes" id="UP000505355"/>
    </source>
</evidence>
<dbReference type="FunFam" id="1.10.1200.10:FF:000005">
    <property type="entry name" value="Nonribosomal peptide synthetase 1"/>
    <property type="match status" value="1"/>
</dbReference>
<dbReference type="Pfam" id="PF00501">
    <property type="entry name" value="AMP-binding"/>
    <property type="match status" value="1"/>
</dbReference>
<evidence type="ECO:0000256" key="2">
    <source>
        <dbReference type="ARBA" id="ARBA00006432"/>
    </source>
</evidence>
<proteinExistence type="inferred from homology"/>
<dbReference type="InterPro" id="IPR009081">
    <property type="entry name" value="PP-bd_ACP"/>
</dbReference>
<dbReference type="SUPFAM" id="SSF47336">
    <property type="entry name" value="ACP-like"/>
    <property type="match status" value="1"/>
</dbReference>
<evidence type="ECO:0000313" key="6">
    <source>
        <dbReference type="EMBL" id="QKJ32204.1"/>
    </source>
</evidence>
<dbReference type="Gene3D" id="3.40.50.1820">
    <property type="entry name" value="alpha/beta hydrolase"/>
    <property type="match status" value="1"/>
</dbReference>
<reference evidence="6 7" key="1">
    <citation type="submission" date="2020-05" db="EMBL/GenBank/DDBJ databases">
        <title>Mucilaginibacter mali sp. nov.</title>
        <authorList>
            <person name="Kim H.S."/>
            <person name="Lee K.C."/>
            <person name="Suh M.K."/>
            <person name="Kim J.-S."/>
            <person name="Han K.-I."/>
            <person name="Eom M.K."/>
            <person name="Shin Y.K."/>
            <person name="Lee J.-S."/>
        </authorList>
    </citation>
    <scope>NUCLEOTIDE SEQUENCE [LARGE SCALE GENOMIC DNA]</scope>
    <source>
        <strain evidence="6 7">G2-14</strain>
    </source>
</reference>
<name>A0A7D4QER0_9SPHI</name>
<dbReference type="Gene3D" id="3.30.300.30">
    <property type="match status" value="1"/>
</dbReference>
<dbReference type="InterPro" id="IPR036736">
    <property type="entry name" value="ACP-like_sf"/>
</dbReference>
<dbReference type="CDD" id="cd19531">
    <property type="entry name" value="LCL_NRPS-like"/>
    <property type="match status" value="1"/>
</dbReference>
<dbReference type="GO" id="GO:0031177">
    <property type="term" value="F:phosphopantetheine binding"/>
    <property type="evidence" value="ECO:0007669"/>
    <property type="project" value="InterPro"/>
</dbReference>
<dbReference type="SUPFAM" id="SSF53474">
    <property type="entry name" value="alpha/beta-Hydrolases"/>
    <property type="match status" value="1"/>
</dbReference>
<dbReference type="GO" id="GO:0003824">
    <property type="term" value="F:catalytic activity"/>
    <property type="evidence" value="ECO:0007669"/>
    <property type="project" value="InterPro"/>
</dbReference>
<accession>A0A7D4QER0</accession>
<dbReference type="FunFam" id="3.40.50.12780:FF:000012">
    <property type="entry name" value="Non-ribosomal peptide synthetase"/>
    <property type="match status" value="1"/>
</dbReference>
<dbReference type="InterPro" id="IPR020845">
    <property type="entry name" value="AMP-binding_CS"/>
</dbReference>
<dbReference type="RefSeq" id="WP_173416855.1">
    <property type="nucleotide sequence ID" value="NZ_CP054139.1"/>
</dbReference>
<dbReference type="Pfam" id="PF00668">
    <property type="entry name" value="Condensation"/>
    <property type="match status" value="1"/>
</dbReference>
<keyword evidence="4" id="KW-0597">Phosphoprotein</keyword>
<dbReference type="PANTHER" id="PTHR45527:SF1">
    <property type="entry name" value="FATTY ACID SYNTHASE"/>
    <property type="match status" value="1"/>
</dbReference>
<evidence type="ECO:0000256" key="3">
    <source>
        <dbReference type="ARBA" id="ARBA00022450"/>
    </source>
</evidence>
<dbReference type="PANTHER" id="PTHR45527">
    <property type="entry name" value="NONRIBOSOMAL PEPTIDE SYNTHETASE"/>
    <property type="match status" value="1"/>
</dbReference>
<dbReference type="Gene3D" id="3.30.559.30">
    <property type="entry name" value="Nonribosomal peptide synthetase, condensation domain"/>
    <property type="match status" value="1"/>
</dbReference>
<gene>
    <name evidence="6" type="ORF">HQ865_21370</name>
</gene>
<dbReference type="InterPro" id="IPR025110">
    <property type="entry name" value="AMP-bd_C"/>
</dbReference>
<keyword evidence="3" id="KW-0596">Phosphopantetheine</keyword>
<evidence type="ECO:0000256" key="1">
    <source>
        <dbReference type="ARBA" id="ARBA00001957"/>
    </source>
</evidence>
<dbReference type="CDD" id="cd12116">
    <property type="entry name" value="A_NRPS_Ta1_like"/>
    <property type="match status" value="1"/>
</dbReference>
<dbReference type="Gene3D" id="2.30.38.10">
    <property type="entry name" value="Luciferase, Domain 3"/>
    <property type="match status" value="1"/>
</dbReference>
<dbReference type="Gene3D" id="3.30.559.10">
    <property type="entry name" value="Chloramphenicol acetyltransferase-like domain"/>
    <property type="match status" value="1"/>
</dbReference>
<dbReference type="FunFam" id="3.30.300.30:FF:000010">
    <property type="entry name" value="Enterobactin synthetase component F"/>
    <property type="match status" value="1"/>
</dbReference>
<comment type="cofactor">
    <cofactor evidence="1">
        <name>pantetheine 4'-phosphate</name>
        <dbReference type="ChEBI" id="CHEBI:47942"/>
    </cofactor>
</comment>